<keyword evidence="1" id="KW-0812">Transmembrane</keyword>
<proteinExistence type="predicted"/>
<evidence type="ECO:0000313" key="2">
    <source>
        <dbReference type="EMBL" id="MCO8269080.1"/>
    </source>
</evidence>
<sequence>MVERTYRFRGAWLVYPLLAVATIALPITALFIDAAAWWTETLFLLIAIPLAWWWASRQMIYRLDLTDTELRLRAPLARYRIRLQDLAEIGFPVDAGSAVIANQDGRVWYVLSGRDFEEFANAVGQAAPHVEVRVNDMPRRLADWLR</sequence>
<evidence type="ECO:0008006" key="4">
    <source>
        <dbReference type="Google" id="ProtNLM"/>
    </source>
</evidence>
<keyword evidence="1" id="KW-0472">Membrane</keyword>
<accession>A0ABT1DGA1</accession>
<feature type="transmembrane region" description="Helical" evidence="1">
    <location>
        <begin position="12"/>
        <end position="31"/>
    </location>
</feature>
<dbReference type="EMBL" id="JAMYJR010000001">
    <property type="protein sequence ID" value="MCO8269080.1"/>
    <property type="molecule type" value="Genomic_DNA"/>
</dbReference>
<evidence type="ECO:0000313" key="3">
    <source>
        <dbReference type="Proteomes" id="UP001523369"/>
    </source>
</evidence>
<gene>
    <name evidence="2" type="ORF">M1L60_00590</name>
</gene>
<keyword evidence="3" id="KW-1185">Reference proteome</keyword>
<organism evidence="2 3">
    <name type="scientific">Paractinoplanes aksuensis</name>
    <dbReference type="NCBI Taxonomy" id="2939490"/>
    <lineage>
        <taxon>Bacteria</taxon>
        <taxon>Bacillati</taxon>
        <taxon>Actinomycetota</taxon>
        <taxon>Actinomycetes</taxon>
        <taxon>Micromonosporales</taxon>
        <taxon>Micromonosporaceae</taxon>
        <taxon>Paractinoplanes</taxon>
    </lineage>
</organism>
<feature type="transmembrane region" description="Helical" evidence="1">
    <location>
        <begin position="37"/>
        <end position="55"/>
    </location>
</feature>
<protein>
    <recommendedName>
        <fullName evidence="4">PH domain-containing protein</fullName>
    </recommendedName>
</protein>
<name>A0ABT1DGA1_9ACTN</name>
<evidence type="ECO:0000256" key="1">
    <source>
        <dbReference type="SAM" id="Phobius"/>
    </source>
</evidence>
<reference evidence="2 3" key="1">
    <citation type="submission" date="2022-06" db="EMBL/GenBank/DDBJ databases">
        <title>New Species of the Genus Actinoplanes, ActinopZanes ferrugineus.</title>
        <authorList>
            <person name="Ding P."/>
        </authorList>
    </citation>
    <scope>NUCLEOTIDE SEQUENCE [LARGE SCALE GENOMIC DNA]</scope>
    <source>
        <strain evidence="2 3">TRM88003</strain>
    </source>
</reference>
<dbReference type="RefSeq" id="WP_253235223.1">
    <property type="nucleotide sequence ID" value="NZ_JAMYJR010000001.1"/>
</dbReference>
<keyword evidence="1" id="KW-1133">Transmembrane helix</keyword>
<dbReference type="Proteomes" id="UP001523369">
    <property type="component" value="Unassembled WGS sequence"/>
</dbReference>
<comment type="caution">
    <text evidence="2">The sequence shown here is derived from an EMBL/GenBank/DDBJ whole genome shotgun (WGS) entry which is preliminary data.</text>
</comment>